<evidence type="ECO:0000256" key="1">
    <source>
        <dbReference type="SAM" id="Phobius"/>
    </source>
</evidence>
<keyword evidence="1" id="KW-0812">Transmembrane</keyword>
<dbReference type="WBParaSite" id="SCUD_0001173101-mRNA-1">
    <property type="protein sequence ID" value="SCUD_0001173101-mRNA-1"/>
    <property type="gene ID" value="SCUD_0001173101"/>
</dbReference>
<protein>
    <submittedName>
        <fullName evidence="4">Peroxin-14</fullName>
    </submittedName>
</protein>
<dbReference type="Proteomes" id="UP000279833">
    <property type="component" value="Unassembled WGS sequence"/>
</dbReference>
<keyword evidence="1" id="KW-1133">Transmembrane helix</keyword>
<keyword evidence="3" id="KW-1185">Reference proteome</keyword>
<gene>
    <name evidence="2" type="ORF">SCUD_LOCUS11731</name>
</gene>
<accession>A0A183K9P8</accession>
<dbReference type="EMBL" id="UZAK01034607">
    <property type="protein sequence ID" value="VDP45803.1"/>
    <property type="molecule type" value="Genomic_DNA"/>
</dbReference>
<evidence type="ECO:0000313" key="4">
    <source>
        <dbReference type="WBParaSite" id="SCUD_0001173101-mRNA-1"/>
    </source>
</evidence>
<feature type="transmembrane region" description="Helical" evidence="1">
    <location>
        <begin position="195"/>
        <end position="221"/>
    </location>
</feature>
<evidence type="ECO:0000313" key="2">
    <source>
        <dbReference type="EMBL" id="VDP45803.1"/>
    </source>
</evidence>
<reference evidence="2 3" key="2">
    <citation type="submission" date="2018-11" db="EMBL/GenBank/DDBJ databases">
        <authorList>
            <consortium name="Pathogen Informatics"/>
        </authorList>
    </citation>
    <scope>NUCLEOTIDE SEQUENCE [LARGE SCALE GENOMIC DNA]</scope>
    <source>
        <strain evidence="2">Dakar</strain>
        <strain evidence="3">Dakar, Senegal</strain>
    </source>
</reference>
<proteinExistence type="predicted"/>
<evidence type="ECO:0000313" key="3">
    <source>
        <dbReference type="Proteomes" id="UP000279833"/>
    </source>
</evidence>
<reference evidence="4" key="1">
    <citation type="submission" date="2016-06" db="UniProtKB">
        <authorList>
            <consortium name="WormBaseParasite"/>
        </authorList>
    </citation>
    <scope>IDENTIFICATION</scope>
</reference>
<keyword evidence="1" id="KW-0472">Membrane</keyword>
<dbReference type="AlphaFoldDB" id="A0A183K9P8"/>
<organism evidence="4">
    <name type="scientific">Schistosoma curassoni</name>
    <dbReference type="NCBI Taxonomy" id="6186"/>
    <lineage>
        <taxon>Eukaryota</taxon>
        <taxon>Metazoa</taxon>
        <taxon>Spiralia</taxon>
        <taxon>Lophotrochozoa</taxon>
        <taxon>Platyhelminthes</taxon>
        <taxon>Trematoda</taxon>
        <taxon>Digenea</taxon>
        <taxon>Strigeidida</taxon>
        <taxon>Schistosomatoidea</taxon>
        <taxon>Schistosomatidae</taxon>
        <taxon>Schistosoma</taxon>
    </lineage>
</organism>
<sequence length="394" mass="44781">MSELAQGLNSLAKEPLFQSDGSCSEENKNEFEPINRLYPDVRTSNLPLINDNTQTIPTLPDSTTDPGLSEIVECSAFTTPLPHHTLETMLSVTPENLSNFQKFSQTILNRNNTKKIYYSLMVDTIRYLSIKLRQFSDKLAYRLSHNQQQTNASGSNTTELSSRFVSTQQNRDDVQSSTKYALHDTFENMKAQSNILINFIVSLFFLSKLFWLQIVVGKLLFSKNNDNTMNELNQIDNATSCEYLHKLEQFNQELYRFIPIEPANIHHNHNNINTTTTTDKFIQIPNTNLQSVLTDEQQLNVGSKSTHVSTNQVMMNTTSALNTQFTTDDNTNSITINNNSTSTHLSHPFTSMTTTTNTTTTITTVHSFNIHAISLTEKSNDMINKQELLEDEYY</sequence>
<dbReference type="STRING" id="6186.A0A183K9P8"/>
<name>A0A183K9P8_9TREM</name>